<proteinExistence type="predicted"/>
<feature type="region of interest" description="Disordered" evidence="1">
    <location>
        <begin position="36"/>
        <end position="75"/>
    </location>
</feature>
<comment type="caution">
    <text evidence="2">The sequence shown here is derived from an EMBL/GenBank/DDBJ whole genome shotgun (WGS) entry which is preliminary data.</text>
</comment>
<evidence type="ECO:0000313" key="2">
    <source>
        <dbReference type="EMBL" id="GFR51014.1"/>
    </source>
</evidence>
<dbReference type="Proteomes" id="UP001054857">
    <property type="component" value="Unassembled WGS sequence"/>
</dbReference>
<reference evidence="2 3" key="1">
    <citation type="journal article" date="2021" name="Sci. Rep.">
        <title>Genome sequencing of the multicellular alga Astrephomene provides insights into convergent evolution of germ-soma differentiation.</title>
        <authorList>
            <person name="Yamashita S."/>
            <person name="Yamamoto K."/>
            <person name="Matsuzaki R."/>
            <person name="Suzuki S."/>
            <person name="Yamaguchi H."/>
            <person name="Hirooka S."/>
            <person name="Minakuchi Y."/>
            <person name="Miyagishima S."/>
            <person name="Kawachi M."/>
            <person name="Toyoda A."/>
            <person name="Nozaki H."/>
        </authorList>
    </citation>
    <scope>NUCLEOTIDE SEQUENCE [LARGE SCALE GENOMIC DNA]</scope>
    <source>
        <strain evidence="2 3">NIES-4017</strain>
    </source>
</reference>
<evidence type="ECO:0000313" key="3">
    <source>
        <dbReference type="Proteomes" id="UP001054857"/>
    </source>
</evidence>
<keyword evidence="3" id="KW-1185">Reference proteome</keyword>
<gene>
    <name evidence="2" type="ORF">Agub_g13341</name>
</gene>
<protein>
    <submittedName>
        <fullName evidence="2">Uncharacterized protein</fullName>
    </submittedName>
</protein>
<sequence>MKTHLQLHFRSPRPCYLVSPLPPLTQLPRRPNVRFTATATTPAAAATPTPAPTQGGLLPHPSASAPPSSRPPNFHHVLHSVYKNPPDAAAEQLLLLEHLTLQRLEQLDA</sequence>
<feature type="non-terminal residue" evidence="2">
    <location>
        <position position="109"/>
    </location>
</feature>
<accession>A0AAD3DZS2</accession>
<dbReference type="EMBL" id="BMAR01000043">
    <property type="protein sequence ID" value="GFR51014.1"/>
    <property type="molecule type" value="Genomic_DNA"/>
</dbReference>
<evidence type="ECO:0000256" key="1">
    <source>
        <dbReference type="SAM" id="MobiDB-lite"/>
    </source>
</evidence>
<dbReference type="AlphaFoldDB" id="A0AAD3DZS2"/>
<feature type="compositionally biased region" description="Low complexity" evidence="1">
    <location>
        <begin position="36"/>
        <end position="48"/>
    </location>
</feature>
<name>A0AAD3DZS2_9CHLO</name>
<organism evidence="2 3">
    <name type="scientific">Astrephomene gubernaculifera</name>
    <dbReference type="NCBI Taxonomy" id="47775"/>
    <lineage>
        <taxon>Eukaryota</taxon>
        <taxon>Viridiplantae</taxon>
        <taxon>Chlorophyta</taxon>
        <taxon>core chlorophytes</taxon>
        <taxon>Chlorophyceae</taxon>
        <taxon>CS clade</taxon>
        <taxon>Chlamydomonadales</taxon>
        <taxon>Astrephomenaceae</taxon>
        <taxon>Astrephomene</taxon>
    </lineage>
</organism>